<feature type="transmembrane region" description="Helical" evidence="1">
    <location>
        <begin position="172"/>
        <end position="190"/>
    </location>
</feature>
<evidence type="ECO:0000313" key="3">
    <source>
        <dbReference type="EMBL" id="MFD0948694.1"/>
    </source>
</evidence>
<evidence type="ECO:0000259" key="2">
    <source>
        <dbReference type="Pfam" id="PF03432"/>
    </source>
</evidence>
<evidence type="ECO:0000256" key="1">
    <source>
        <dbReference type="SAM" id="Phobius"/>
    </source>
</evidence>
<feature type="domain" description="MobA/VirD2-like nuclease" evidence="2">
    <location>
        <begin position="25"/>
        <end position="145"/>
    </location>
</feature>
<name>A0ABW3HBT0_9SPHN</name>
<dbReference type="InterPro" id="IPR005094">
    <property type="entry name" value="Endonuclease_MobA/VirD2"/>
</dbReference>
<sequence length="198" mass="22830">MILVGNQRGGAKNLALHLLKQENDHVQVHELRGFVSDNLMSALNESYAISRGTRCKQHLFSLSINPPPEKQVSTSEFEQTINRAEAQLGLTGQPRAIVFHEKEGRRHAHAVWSRIDAEKMRAVQLSHTKRKLTALSRDIFIERQWRMPDGLMESKPRDVRNFTLEEWQHTRVFLVFYIVLIGHGAFYQAATRKAACRY</sequence>
<dbReference type="RefSeq" id="WP_264946608.1">
    <property type="nucleotide sequence ID" value="NZ_JAPDRA010000017.1"/>
</dbReference>
<evidence type="ECO:0000313" key="4">
    <source>
        <dbReference type="Proteomes" id="UP001596977"/>
    </source>
</evidence>
<keyword evidence="4" id="KW-1185">Reference proteome</keyword>
<keyword evidence="1" id="KW-0472">Membrane</keyword>
<gene>
    <name evidence="3" type="ORF">ACFQ1E_20305</name>
</gene>
<accession>A0ABW3HBT0</accession>
<dbReference type="Pfam" id="PF03432">
    <property type="entry name" value="Relaxase"/>
    <property type="match status" value="1"/>
</dbReference>
<comment type="caution">
    <text evidence="3">The sequence shown here is derived from an EMBL/GenBank/DDBJ whole genome shotgun (WGS) entry which is preliminary data.</text>
</comment>
<organism evidence="3 4">
    <name type="scientific">Sphingomonas canadensis</name>
    <dbReference type="NCBI Taxonomy" id="1219257"/>
    <lineage>
        <taxon>Bacteria</taxon>
        <taxon>Pseudomonadati</taxon>
        <taxon>Pseudomonadota</taxon>
        <taxon>Alphaproteobacteria</taxon>
        <taxon>Sphingomonadales</taxon>
        <taxon>Sphingomonadaceae</taxon>
        <taxon>Sphingomonas</taxon>
    </lineage>
</organism>
<protein>
    <submittedName>
        <fullName evidence="3">Relaxase/mobilization nuclease domain-containing protein</fullName>
    </submittedName>
</protein>
<reference evidence="4" key="1">
    <citation type="journal article" date="2019" name="Int. J. Syst. Evol. Microbiol.">
        <title>The Global Catalogue of Microorganisms (GCM) 10K type strain sequencing project: providing services to taxonomists for standard genome sequencing and annotation.</title>
        <authorList>
            <consortium name="The Broad Institute Genomics Platform"/>
            <consortium name="The Broad Institute Genome Sequencing Center for Infectious Disease"/>
            <person name="Wu L."/>
            <person name="Ma J."/>
        </authorList>
    </citation>
    <scope>NUCLEOTIDE SEQUENCE [LARGE SCALE GENOMIC DNA]</scope>
    <source>
        <strain evidence="4">CCUG 62982</strain>
    </source>
</reference>
<proteinExistence type="predicted"/>
<keyword evidence="1" id="KW-1133">Transmembrane helix</keyword>
<dbReference type="Proteomes" id="UP001596977">
    <property type="component" value="Unassembled WGS sequence"/>
</dbReference>
<dbReference type="EMBL" id="JBHTJG010000016">
    <property type="protein sequence ID" value="MFD0948694.1"/>
    <property type="molecule type" value="Genomic_DNA"/>
</dbReference>
<keyword evidence="1" id="KW-0812">Transmembrane</keyword>